<dbReference type="PANTHER" id="PTHR12117">
    <property type="entry name" value="HISTONE ACETYLTRANSFERASE COMPLEX"/>
    <property type="match status" value="1"/>
</dbReference>
<dbReference type="RefSeq" id="WP_377359541.1">
    <property type="nucleotide sequence ID" value="NZ_JBHTCM010000010.1"/>
</dbReference>
<keyword evidence="6" id="KW-1185">Reference proteome</keyword>
<dbReference type="Pfam" id="PF13661">
    <property type="entry name" value="2OG-FeII_Oxy_4"/>
    <property type="match status" value="1"/>
</dbReference>
<sequence length="248" mass="26834">MTEPVPTPESAAFRLAERPDLEALTAAFARDGRVRVPGVLADDGAERLRETLLTQVPWHLFFNDGPQLALLDGAQMQALGPQGQQQLLAGVLERARGQMQFLYSSFPYVAAMRAGQPVAPLLAAAFAFLNSPAVLDLVRRISGDPAIRHADSQAALYAPGHFLTRHGDGNGPGEDRRVAYVLNLSRDWRADWGGQLQFLSEAGEVTGAWVPGFNLLGLFRVPTPHLVTQVSAFAGGPRLSLTGWFRAD</sequence>
<accession>A0ABW2KYF4</accession>
<evidence type="ECO:0000259" key="4">
    <source>
        <dbReference type="SMART" id="SM00702"/>
    </source>
</evidence>
<evidence type="ECO:0000256" key="3">
    <source>
        <dbReference type="ARBA" id="ARBA00023002"/>
    </source>
</evidence>
<organism evidence="5 6">
    <name type="scientific">Rhodocista pekingensis</name>
    <dbReference type="NCBI Taxonomy" id="201185"/>
    <lineage>
        <taxon>Bacteria</taxon>
        <taxon>Pseudomonadati</taxon>
        <taxon>Pseudomonadota</taxon>
        <taxon>Alphaproteobacteria</taxon>
        <taxon>Rhodospirillales</taxon>
        <taxon>Azospirillaceae</taxon>
        <taxon>Rhodocista</taxon>
    </lineage>
</organism>
<proteinExistence type="predicted"/>
<keyword evidence="3" id="KW-0560">Oxidoreductase</keyword>
<dbReference type="PANTHER" id="PTHR12117:SF0">
    <property type="entry name" value="PROLYL 3-HYDROXYLASE OGFOD1"/>
    <property type="match status" value="1"/>
</dbReference>
<dbReference type="InterPro" id="IPR051842">
    <property type="entry name" value="uS12_prolyl_hydroxylase"/>
</dbReference>
<name>A0ABW2KYF4_9PROT</name>
<comment type="cofactor">
    <cofactor evidence="1">
        <name>L-ascorbate</name>
        <dbReference type="ChEBI" id="CHEBI:38290"/>
    </cofactor>
</comment>
<dbReference type="InterPro" id="IPR039558">
    <property type="entry name" value="TPA1/OFD1_N"/>
</dbReference>
<feature type="domain" description="Prolyl 4-hydroxylase alpha subunit" evidence="4">
    <location>
        <begin position="66"/>
        <end position="246"/>
    </location>
</feature>
<dbReference type="Gene3D" id="2.60.120.620">
    <property type="entry name" value="q2cbj1_9rhob like domain"/>
    <property type="match status" value="1"/>
</dbReference>
<dbReference type="Proteomes" id="UP001596456">
    <property type="component" value="Unassembled WGS sequence"/>
</dbReference>
<evidence type="ECO:0000313" key="6">
    <source>
        <dbReference type="Proteomes" id="UP001596456"/>
    </source>
</evidence>
<evidence type="ECO:0000256" key="2">
    <source>
        <dbReference type="ARBA" id="ARBA00022964"/>
    </source>
</evidence>
<comment type="caution">
    <text evidence="5">The sequence shown here is derived from an EMBL/GenBank/DDBJ whole genome shotgun (WGS) entry which is preliminary data.</text>
</comment>
<evidence type="ECO:0000256" key="1">
    <source>
        <dbReference type="ARBA" id="ARBA00001961"/>
    </source>
</evidence>
<reference evidence="6" key="1">
    <citation type="journal article" date="2019" name="Int. J. Syst. Evol. Microbiol.">
        <title>The Global Catalogue of Microorganisms (GCM) 10K type strain sequencing project: providing services to taxonomists for standard genome sequencing and annotation.</title>
        <authorList>
            <consortium name="The Broad Institute Genomics Platform"/>
            <consortium name="The Broad Institute Genome Sequencing Center for Infectious Disease"/>
            <person name="Wu L."/>
            <person name="Ma J."/>
        </authorList>
    </citation>
    <scope>NUCLEOTIDE SEQUENCE [LARGE SCALE GENOMIC DNA]</scope>
    <source>
        <strain evidence="6">CGMCC 1.16275</strain>
    </source>
</reference>
<keyword evidence="2" id="KW-0223">Dioxygenase</keyword>
<dbReference type="SMART" id="SM00702">
    <property type="entry name" value="P4Hc"/>
    <property type="match status" value="1"/>
</dbReference>
<dbReference type="EMBL" id="JBHTCM010000010">
    <property type="protein sequence ID" value="MFC7334054.1"/>
    <property type="molecule type" value="Genomic_DNA"/>
</dbReference>
<dbReference type="InterPro" id="IPR006620">
    <property type="entry name" value="Pro_4_hyd_alph"/>
</dbReference>
<protein>
    <submittedName>
        <fullName evidence="5">2OG-Fe(II) oxygenase</fullName>
    </submittedName>
</protein>
<gene>
    <name evidence="5" type="ORF">ACFQPS_12855</name>
</gene>
<evidence type="ECO:0000313" key="5">
    <source>
        <dbReference type="EMBL" id="MFC7334054.1"/>
    </source>
</evidence>